<dbReference type="Pfam" id="PF13023">
    <property type="entry name" value="HD_3"/>
    <property type="match status" value="1"/>
</dbReference>
<name>A0AAN7Z8R9_9PEZI</name>
<protein>
    <recommendedName>
        <fullName evidence="5">HD domain-containing protein</fullName>
    </recommendedName>
</protein>
<proteinExistence type="inferred from homology"/>
<dbReference type="GO" id="GO:0019205">
    <property type="term" value="F:nucleobase-containing compound kinase activity"/>
    <property type="evidence" value="ECO:0007669"/>
    <property type="project" value="InterPro"/>
</dbReference>
<evidence type="ECO:0000256" key="2">
    <source>
        <dbReference type="ARBA" id="ARBA00022741"/>
    </source>
</evidence>
<dbReference type="EMBL" id="JAWHQM010000032">
    <property type="protein sequence ID" value="KAK5633382.1"/>
    <property type="molecule type" value="Genomic_DNA"/>
</dbReference>
<dbReference type="InterPro" id="IPR033690">
    <property type="entry name" value="Adenylat_kinase_CS"/>
</dbReference>
<dbReference type="Pfam" id="PF00406">
    <property type="entry name" value="ADK"/>
    <property type="match status" value="1"/>
</dbReference>
<evidence type="ECO:0000256" key="1">
    <source>
        <dbReference type="ARBA" id="ARBA00022679"/>
    </source>
</evidence>
<dbReference type="PRINTS" id="PR00094">
    <property type="entry name" value="ADENYLTKNASE"/>
</dbReference>
<dbReference type="Proteomes" id="UP001305414">
    <property type="component" value="Unassembled WGS sequence"/>
</dbReference>
<dbReference type="CDD" id="cd01428">
    <property type="entry name" value="ADK"/>
    <property type="match status" value="1"/>
</dbReference>
<evidence type="ECO:0000259" key="5">
    <source>
        <dbReference type="Pfam" id="PF13023"/>
    </source>
</evidence>
<feature type="domain" description="HD" evidence="5">
    <location>
        <begin position="22"/>
        <end position="64"/>
    </location>
</feature>
<dbReference type="PROSITE" id="PS00113">
    <property type="entry name" value="ADENYLATE_KINASE"/>
    <property type="match status" value="1"/>
</dbReference>
<dbReference type="Gene3D" id="1.10.3210.10">
    <property type="entry name" value="Hypothetical protein af1432"/>
    <property type="match status" value="1"/>
</dbReference>
<dbReference type="InterPro" id="IPR027417">
    <property type="entry name" value="P-loop_NTPase"/>
</dbReference>
<dbReference type="SUPFAM" id="SSF109604">
    <property type="entry name" value="HD-domain/PDEase-like"/>
    <property type="match status" value="1"/>
</dbReference>
<organism evidence="6 7">
    <name type="scientific">Xylaria bambusicola</name>
    <dbReference type="NCBI Taxonomy" id="326684"/>
    <lineage>
        <taxon>Eukaryota</taxon>
        <taxon>Fungi</taxon>
        <taxon>Dikarya</taxon>
        <taxon>Ascomycota</taxon>
        <taxon>Pezizomycotina</taxon>
        <taxon>Sordariomycetes</taxon>
        <taxon>Xylariomycetidae</taxon>
        <taxon>Xylariales</taxon>
        <taxon>Xylariaceae</taxon>
        <taxon>Xylaria</taxon>
    </lineage>
</organism>
<sequence length="218" mass="25098">MRETLGLMFLACLARQSDNIPFAERMESLWKEYEERDSFISKVVHQIDKLDALQQAFIYTLQYPHLNFDDFRCHREEIIDPWLTLQADEVLRKWDAVDSRRKSDMVIVFVIGGPGVGKGTQCVLAAEEFNFQHVSVGDLLRTEQSSPGSIFRDFISESIRKSVTVPATLTMTLLEKKLQSVQAQGKAMILLDGFPRSVEQLKTFEEQVRIRGLHYRAI</sequence>
<dbReference type="InterPro" id="IPR000850">
    <property type="entry name" value="Adenylat/UMP-CMP_kin"/>
</dbReference>
<dbReference type="AlphaFoldDB" id="A0AAN7Z8R9"/>
<keyword evidence="1 4" id="KW-0808">Transferase</keyword>
<accession>A0AAN7Z8R9</accession>
<dbReference type="SUPFAM" id="SSF52540">
    <property type="entry name" value="P-loop containing nucleoside triphosphate hydrolases"/>
    <property type="match status" value="1"/>
</dbReference>
<comment type="similarity">
    <text evidence="4">Belongs to the adenylate kinase family.</text>
</comment>
<reference evidence="6 7" key="1">
    <citation type="submission" date="2023-10" db="EMBL/GenBank/DDBJ databases">
        <title>Draft genome sequence of Xylaria bambusicola isolate GMP-LS, the root and basal stem rot pathogen of sugarcane in Indonesia.</title>
        <authorList>
            <person name="Selvaraj P."/>
            <person name="Muralishankar V."/>
            <person name="Muruganantham S."/>
            <person name="Sp S."/>
            <person name="Haryani S."/>
            <person name="Lau K.J.X."/>
            <person name="Naqvi N.I."/>
        </authorList>
    </citation>
    <scope>NUCLEOTIDE SEQUENCE [LARGE SCALE GENOMIC DNA]</scope>
    <source>
        <strain evidence="6">GMP-LS</strain>
    </source>
</reference>
<evidence type="ECO:0000313" key="6">
    <source>
        <dbReference type="EMBL" id="KAK5633382.1"/>
    </source>
</evidence>
<evidence type="ECO:0000256" key="3">
    <source>
        <dbReference type="ARBA" id="ARBA00022777"/>
    </source>
</evidence>
<evidence type="ECO:0000256" key="4">
    <source>
        <dbReference type="RuleBase" id="RU003330"/>
    </source>
</evidence>
<dbReference type="PANTHER" id="PTHR23359">
    <property type="entry name" value="NUCLEOTIDE KINASE"/>
    <property type="match status" value="1"/>
</dbReference>
<gene>
    <name evidence="6" type="ORF">RRF57_009096</name>
</gene>
<keyword evidence="2" id="KW-0547">Nucleotide-binding</keyword>
<keyword evidence="7" id="KW-1185">Reference proteome</keyword>
<dbReference type="GO" id="GO:0005524">
    <property type="term" value="F:ATP binding"/>
    <property type="evidence" value="ECO:0007669"/>
    <property type="project" value="InterPro"/>
</dbReference>
<comment type="caution">
    <text evidence="6">The sequence shown here is derived from an EMBL/GenBank/DDBJ whole genome shotgun (WGS) entry which is preliminary data.</text>
</comment>
<dbReference type="Gene3D" id="3.40.50.300">
    <property type="entry name" value="P-loop containing nucleotide triphosphate hydrolases"/>
    <property type="match status" value="1"/>
</dbReference>
<dbReference type="GO" id="GO:0006139">
    <property type="term" value="P:nucleobase-containing compound metabolic process"/>
    <property type="evidence" value="ECO:0007669"/>
    <property type="project" value="InterPro"/>
</dbReference>
<evidence type="ECO:0000313" key="7">
    <source>
        <dbReference type="Proteomes" id="UP001305414"/>
    </source>
</evidence>
<keyword evidence="3 4" id="KW-0418">Kinase</keyword>
<dbReference type="InterPro" id="IPR006674">
    <property type="entry name" value="HD_domain"/>
</dbReference>